<dbReference type="OrthoDB" id="1600564at2759"/>
<dbReference type="AlphaFoldDB" id="A0A0C3QTE3"/>
<accession>A0A0C3QTE3</accession>
<protein>
    <submittedName>
        <fullName evidence="1">Carbohydrate esterase family 16 protein</fullName>
    </submittedName>
</protein>
<evidence type="ECO:0000313" key="2">
    <source>
        <dbReference type="Proteomes" id="UP000054248"/>
    </source>
</evidence>
<keyword evidence="2" id="KW-1185">Reference proteome</keyword>
<dbReference type="STRING" id="1051891.A0A0C3QTE3"/>
<proteinExistence type="predicted"/>
<reference evidence="2" key="2">
    <citation type="submission" date="2015-01" db="EMBL/GenBank/DDBJ databases">
        <title>Evolutionary Origins and Diversification of the Mycorrhizal Mutualists.</title>
        <authorList>
            <consortium name="DOE Joint Genome Institute"/>
            <consortium name="Mycorrhizal Genomics Consortium"/>
            <person name="Kohler A."/>
            <person name="Kuo A."/>
            <person name="Nagy L.G."/>
            <person name="Floudas D."/>
            <person name="Copeland A."/>
            <person name="Barry K.W."/>
            <person name="Cichocki N."/>
            <person name="Veneault-Fourrey C."/>
            <person name="LaButti K."/>
            <person name="Lindquist E.A."/>
            <person name="Lipzen A."/>
            <person name="Lundell T."/>
            <person name="Morin E."/>
            <person name="Murat C."/>
            <person name="Riley R."/>
            <person name="Ohm R."/>
            <person name="Sun H."/>
            <person name="Tunlid A."/>
            <person name="Henrissat B."/>
            <person name="Grigoriev I.V."/>
            <person name="Hibbett D.S."/>
            <person name="Martin F."/>
        </authorList>
    </citation>
    <scope>NUCLEOTIDE SEQUENCE [LARGE SCALE GENOMIC DNA]</scope>
    <source>
        <strain evidence="2">MUT 4182</strain>
    </source>
</reference>
<sequence>MDVTSSLGSAIKGYNAELINRVSTFKASNSGVTTWIYDSNTRLGQILDSPATYGFQDATSYGAGSTSPGATTSTYPLEFTITSPRILLVSLLEVASKLSKELSDVNGHGQNRNDICSPIHPQGGVFLGCL</sequence>
<name>A0A0C3QTE3_9AGAM</name>
<dbReference type="HOGENOM" id="CLU_1939655_0_0_1"/>
<reference evidence="1 2" key="1">
    <citation type="submission" date="2014-04" db="EMBL/GenBank/DDBJ databases">
        <authorList>
            <consortium name="DOE Joint Genome Institute"/>
            <person name="Kuo A."/>
            <person name="Girlanda M."/>
            <person name="Perotto S."/>
            <person name="Kohler A."/>
            <person name="Nagy L.G."/>
            <person name="Floudas D."/>
            <person name="Copeland A."/>
            <person name="Barry K.W."/>
            <person name="Cichocki N."/>
            <person name="Veneault-Fourrey C."/>
            <person name="LaButti K."/>
            <person name="Lindquist E.A."/>
            <person name="Lipzen A."/>
            <person name="Lundell T."/>
            <person name="Morin E."/>
            <person name="Murat C."/>
            <person name="Sun H."/>
            <person name="Tunlid A."/>
            <person name="Henrissat B."/>
            <person name="Grigoriev I.V."/>
            <person name="Hibbett D.S."/>
            <person name="Martin F."/>
            <person name="Nordberg H.P."/>
            <person name="Cantor M.N."/>
            <person name="Hua S.X."/>
        </authorList>
    </citation>
    <scope>NUCLEOTIDE SEQUENCE [LARGE SCALE GENOMIC DNA]</scope>
    <source>
        <strain evidence="1 2">MUT 4182</strain>
    </source>
</reference>
<evidence type="ECO:0000313" key="1">
    <source>
        <dbReference type="EMBL" id="KIO31454.1"/>
    </source>
</evidence>
<dbReference type="Proteomes" id="UP000054248">
    <property type="component" value="Unassembled WGS sequence"/>
</dbReference>
<gene>
    <name evidence="1" type="ORF">M407DRAFT_19594</name>
</gene>
<organism evidence="1 2">
    <name type="scientific">Tulasnella calospora MUT 4182</name>
    <dbReference type="NCBI Taxonomy" id="1051891"/>
    <lineage>
        <taxon>Eukaryota</taxon>
        <taxon>Fungi</taxon>
        <taxon>Dikarya</taxon>
        <taxon>Basidiomycota</taxon>
        <taxon>Agaricomycotina</taxon>
        <taxon>Agaricomycetes</taxon>
        <taxon>Cantharellales</taxon>
        <taxon>Tulasnellaceae</taxon>
        <taxon>Tulasnella</taxon>
    </lineage>
</organism>
<dbReference type="EMBL" id="KN822963">
    <property type="protein sequence ID" value="KIO31454.1"/>
    <property type="molecule type" value="Genomic_DNA"/>
</dbReference>